<dbReference type="EMBL" id="FNBO01000005">
    <property type="protein sequence ID" value="SDF55132.1"/>
    <property type="molecule type" value="Genomic_DNA"/>
</dbReference>
<evidence type="ECO:0000313" key="2">
    <source>
        <dbReference type="Proteomes" id="UP000324020"/>
    </source>
</evidence>
<sequence length="56" mass="6620">MSFVSEIEATVFTCSLKWNRTINEKDRVIHVVFFAAFREELICDHVRSCRLKLCVK</sequence>
<gene>
    <name evidence="1" type="ORF">SAMN04488067_105169</name>
</gene>
<proteinExistence type="predicted"/>
<reference evidence="1 2" key="1">
    <citation type="submission" date="2016-10" db="EMBL/GenBank/DDBJ databases">
        <authorList>
            <person name="Varghese N."/>
            <person name="Submissions S."/>
        </authorList>
    </citation>
    <scope>NUCLEOTIDE SEQUENCE [LARGE SCALE GENOMIC DNA]</scope>
    <source>
        <strain evidence="1 2">CGMCC 1.3527</strain>
    </source>
</reference>
<evidence type="ECO:0000313" key="1">
    <source>
        <dbReference type="EMBL" id="SDF55132.1"/>
    </source>
</evidence>
<accession>A0A1G7M022</accession>
<keyword evidence="2" id="KW-1185">Reference proteome</keyword>
<name>A0A1G7M022_9EURY</name>
<dbReference type="AlphaFoldDB" id="A0A1G7M022"/>
<dbReference type="Proteomes" id="UP000324020">
    <property type="component" value="Unassembled WGS sequence"/>
</dbReference>
<protein>
    <submittedName>
        <fullName evidence="1">Uncharacterized protein</fullName>
    </submittedName>
</protein>
<organism evidence="1 2">
    <name type="scientific">Halorubrum xinjiangense</name>
    <dbReference type="NCBI Taxonomy" id="261291"/>
    <lineage>
        <taxon>Archaea</taxon>
        <taxon>Methanobacteriati</taxon>
        <taxon>Methanobacteriota</taxon>
        <taxon>Stenosarchaea group</taxon>
        <taxon>Halobacteria</taxon>
        <taxon>Halobacteriales</taxon>
        <taxon>Haloferacaceae</taxon>
        <taxon>Halorubrum</taxon>
    </lineage>
</organism>